<dbReference type="InterPro" id="IPR023155">
    <property type="entry name" value="Cyt_c-552/4"/>
</dbReference>
<evidence type="ECO:0000256" key="1">
    <source>
        <dbReference type="SAM" id="MobiDB-lite"/>
    </source>
</evidence>
<proteinExistence type="predicted"/>
<accession>A0A5C6AXH8</accession>
<feature type="compositionally biased region" description="Basic and acidic residues" evidence="1">
    <location>
        <begin position="578"/>
        <end position="599"/>
    </location>
</feature>
<evidence type="ECO:0000313" key="4">
    <source>
        <dbReference type="Proteomes" id="UP000316213"/>
    </source>
</evidence>
<comment type="caution">
    <text evidence="3">The sequence shown here is derived from an EMBL/GenBank/DDBJ whole genome shotgun (WGS) entry which is preliminary data.</text>
</comment>
<dbReference type="AlphaFoldDB" id="A0A5C6AXH8"/>
<feature type="compositionally biased region" description="Polar residues" evidence="1">
    <location>
        <begin position="600"/>
        <end position="609"/>
    </location>
</feature>
<reference evidence="3 4" key="1">
    <citation type="submission" date="2019-02" db="EMBL/GenBank/DDBJ databases">
        <title>Deep-cultivation of Planctomycetes and their phenomic and genomic characterization uncovers novel biology.</title>
        <authorList>
            <person name="Wiegand S."/>
            <person name="Jogler M."/>
            <person name="Boedeker C."/>
            <person name="Pinto D."/>
            <person name="Vollmers J."/>
            <person name="Rivas-Marin E."/>
            <person name="Kohn T."/>
            <person name="Peeters S.H."/>
            <person name="Heuer A."/>
            <person name="Rast P."/>
            <person name="Oberbeckmann S."/>
            <person name="Bunk B."/>
            <person name="Jeske O."/>
            <person name="Meyerdierks A."/>
            <person name="Storesund J.E."/>
            <person name="Kallscheuer N."/>
            <person name="Luecker S."/>
            <person name="Lage O.M."/>
            <person name="Pohl T."/>
            <person name="Merkel B.J."/>
            <person name="Hornburger P."/>
            <person name="Mueller R.-W."/>
            <person name="Bruemmer F."/>
            <person name="Labrenz M."/>
            <person name="Spormann A.M."/>
            <person name="Op Den Camp H."/>
            <person name="Overmann J."/>
            <person name="Amann R."/>
            <person name="Jetten M.S.M."/>
            <person name="Mascher T."/>
            <person name="Medema M.H."/>
            <person name="Devos D.P."/>
            <person name="Kaster A.-K."/>
            <person name="Ovreas L."/>
            <person name="Rohde M."/>
            <person name="Galperin M.Y."/>
            <person name="Jogler C."/>
        </authorList>
    </citation>
    <scope>NUCLEOTIDE SEQUENCE [LARGE SCALE GENOMIC DNA]</scope>
    <source>
        <strain evidence="3 4">Pla100</strain>
    </source>
</reference>
<keyword evidence="4" id="KW-1185">Reference proteome</keyword>
<dbReference type="SUPFAM" id="SSF48695">
    <property type="entry name" value="Multiheme cytochromes"/>
    <property type="match status" value="1"/>
</dbReference>
<dbReference type="EMBL" id="SJPM01000001">
    <property type="protein sequence ID" value="TWU03752.1"/>
    <property type="molecule type" value="Genomic_DNA"/>
</dbReference>
<sequence>MDGNHFIYLRRSTGVLSFLLLLGWVVLEGGPIAHADEPTWSPHSPSSLDYLHQGILRSDLKILGAQSCAAASCHGGPRPGSVHASVVRSNEYQMWFENDPHAQSWNTFCSPESVAMMQRLDILDADGEITDPAGYDNCLACHNSTPRCEVGTSRAITFRREGVGCSGCHGPSEQWIGTHSQDEWHEPAVSQEGYVPMNDFLARARVCASCHIGDQDRDMNHDIIAAGHPPLRYDFATYHHRQPKHWRDARSNDAWTYEAQLWLAGQIAATDASLSLLVRRTDPVAGHAWPALSSYDCSSCHHSLGFANERSPLKSLNQGGVQQAVAVASRWNDSGLRFILHSRLQNGIAQEIDYRLLDQLDQLRNTMEASATPDVAVVHEQVVELRRSISHWVNVVYRSISPSFTSADLAGLVVDAASRRESYATWESTVQLYLAAVASRTVWPGDETTFVAERLRTGLGYPDHLDTPEFEKADSGATLQRHEAAKLSIELAAWLGNVRTPDLNFWEGEQAAAEKNREKWQATIDRINETLRQKQTKRQETQPNAQPNALPNAMPNGLQKNAPEMPVPDKAAPLIKPDTPEPKVKSRQELLDELRKRQSDALNNPFGND</sequence>
<dbReference type="Pfam" id="PF13435">
    <property type="entry name" value="Cytochrome_C554"/>
    <property type="match status" value="1"/>
</dbReference>
<feature type="region of interest" description="Disordered" evidence="1">
    <location>
        <begin position="533"/>
        <end position="609"/>
    </location>
</feature>
<name>A0A5C6AXH8_9BACT</name>
<evidence type="ECO:0000259" key="2">
    <source>
        <dbReference type="Pfam" id="PF13435"/>
    </source>
</evidence>
<dbReference type="Gene3D" id="1.10.1130.10">
    <property type="entry name" value="Flavocytochrome C3, Chain A"/>
    <property type="match status" value="1"/>
</dbReference>
<dbReference type="RefSeq" id="WP_231602619.1">
    <property type="nucleotide sequence ID" value="NZ_SJPM01000001.1"/>
</dbReference>
<gene>
    <name evidence="3" type="ORF">Pla100_06820</name>
</gene>
<dbReference type="Proteomes" id="UP000316213">
    <property type="component" value="Unassembled WGS sequence"/>
</dbReference>
<dbReference type="InterPro" id="IPR036280">
    <property type="entry name" value="Multihaem_cyt_sf"/>
</dbReference>
<feature type="domain" description="Cytochrome c-552/4" evidence="2">
    <location>
        <begin position="90"/>
        <end position="170"/>
    </location>
</feature>
<protein>
    <recommendedName>
        <fullName evidence="2">Cytochrome c-552/4 domain-containing protein</fullName>
    </recommendedName>
</protein>
<evidence type="ECO:0000313" key="3">
    <source>
        <dbReference type="EMBL" id="TWU03752.1"/>
    </source>
</evidence>
<organism evidence="3 4">
    <name type="scientific">Neorhodopirellula pilleata</name>
    <dbReference type="NCBI Taxonomy" id="2714738"/>
    <lineage>
        <taxon>Bacteria</taxon>
        <taxon>Pseudomonadati</taxon>
        <taxon>Planctomycetota</taxon>
        <taxon>Planctomycetia</taxon>
        <taxon>Pirellulales</taxon>
        <taxon>Pirellulaceae</taxon>
        <taxon>Neorhodopirellula</taxon>
    </lineage>
</organism>